<feature type="compositionally biased region" description="Polar residues" evidence="5">
    <location>
        <begin position="785"/>
        <end position="796"/>
    </location>
</feature>
<evidence type="ECO:0000256" key="5">
    <source>
        <dbReference type="SAM" id="MobiDB-lite"/>
    </source>
</evidence>
<accession>A0ABN7TBM2</accession>
<evidence type="ECO:0000313" key="8">
    <source>
        <dbReference type="Proteomes" id="UP001158576"/>
    </source>
</evidence>
<feature type="compositionally biased region" description="Basic and acidic residues" evidence="5">
    <location>
        <begin position="815"/>
        <end position="826"/>
    </location>
</feature>
<dbReference type="PROSITE" id="PS50106">
    <property type="entry name" value="PDZ"/>
    <property type="match status" value="2"/>
</dbReference>
<dbReference type="InterPro" id="IPR021922">
    <property type="entry name" value="Par3/HAL_N"/>
</dbReference>
<dbReference type="SMART" id="SM00228">
    <property type="entry name" value="PDZ"/>
    <property type="match status" value="2"/>
</dbReference>
<keyword evidence="2" id="KW-0132">Cell division</keyword>
<dbReference type="PANTHER" id="PTHR16484">
    <property type="entry name" value="PARTITIONING DEFECTIVE 3 RELATED"/>
    <property type="match status" value="1"/>
</dbReference>
<keyword evidence="3" id="KW-0677">Repeat</keyword>
<feature type="region of interest" description="Disordered" evidence="5">
    <location>
        <begin position="104"/>
        <end position="125"/>
    </location>
</feature>
<dbReference type="InterPro" id="IPR001478">
    <property type="entry name" value="PDZ"/>
</dbReference>
<dbReference type="InterPro" id="IPR052213">
    <property type="entry name" value="PAR3"/>
</dbReference>
<dbReference type="Proteomes" id="UP001158576">
    <property type="component" value="Chromosome 2"/>
</dbReference>
<comment type="similarity">
    <text evidence="1">Belongs to the PAR3 family.</text>
</comment>
<evidence type="ECO:0000256" key="3">
    <source>
        <dbReference type="ARBA" id="ARBA00022737"/>
    </source>
</evidence>
<evidence type="ECO:0000313" key="7">
    <source>
        <dbReference type="EMBL" id="CAG5113607.1"/>
    </source>
</evidence>
<feature type="domain" description="PDZ" evidence="6">
    <location>
        <begin position="304"/>
        <end position="377"/>
    </location>
</feature>
<organism evidence="7 8">
    <name type="scientific">Oikopleura dioica</name>
    <name type="common">Tunicate</name>
    <dbReference type="NCBI Taxonomy" id="34765"/>
    <lineage>
        <taxon>Eukaryota</taxon>
        <taxon>Metazoa</taxon>
        <taxon>Chordata</taxon>
        <taxon>Tunicata</taxon>
        <taxon>Appendicularia</taxon>
        <taxon>Copelata</taxon>
        <taxon>Oikopleuridae</taxon>
        <taxon>Oikopleura</taxon>
    </lineage>
</organism>
<evidence type="ECO:0000256" key="2">
    <source>
        <dbReference type="ARBA" id="ARBA00022618"/>
    </source>
</evidence>
<keyword evidence="8" id="KW-1185">Reference proteome</keyword>
<dbReference type="SUPFAM" id="SSF50156">
    <property type="entry name" value="PDZ domain-like"/>
    <property type="match status" value="2"/>
</dbReference>
<keyword evidence="4" id="KW-0131">Cell cycle</keyword>
<dbReference type="InterPro" id="IPR036034">
    <property type="entry name" value="PDZ_sf"/>
</dbReference>
<gene>
    <name evidence="7" type="ORF">OKIOD_LOCUS16462</name>
</gene>
<sequence>MKVTIAFGYTRVVVPSQSSQTVHELMQQAAYRYLKLLNKNCHVFKLETSDGALLCGDDLVQDVVDDKEILVAVYDEEEETLEDTTPGLMSSPYCHPRLAGEASLGLSPIQNPNHQRLQEEPATSSPLNSIAEISTFSRGGMNRSRHSLRSSEFDYEKFRSEGHNLDENKDDEGFYSDATISVYFQHSTILKINRDPRDEMRIEFSDWKSSRSDGAVLGLKVASVRNANREQFFFPGDGILEEPSIVLRVVTQDVIQEIQSLESSLMSDDARDEQHLENSSNFELKAATNVINANRRTGRWKKLEIEVFKGNSGLGFTITSRDTALSANRGVSPLIVNRILPDSAAQSSDLQIGDKLLSINGDDISSLTQSQVVKLLKACPSGALVSLGISRQVRKERKCAPESENEEDKFTVHSKVLEMFKGPTEVCSFNIPMVNTSLGIQLKGTNSDKHSTLSGLFVDKILTTGAAFKDGRIKENDKILAINNHSLHGYDNETALEVIRQNLASYSRSEVLIKVERPKTSVKKSLSYPNSFVISKPHSPRKTDSLPRQFNDSYIMATQHGIRTFSLDSNSAKSGINRSQSLHECNSAQNKIINKCDSMSYIECSIDSEESDYLAFERESSMRKSFHENRKQSNSPPAKFFNMYDAYRKKKNEHYDYTPKAIIPRVRDLSSEIDEPQKATRSTNVIRRTRPQALRRVFSLHVDLPALPEEERAPTSSEAVQRRASYCVARPAPIERVSAPVPVRAASAQSEPQATPLARRRWRRALTTLAGRGPRHELPPPPLPDSNTTADISTRTSAKKTVADMTTTVDLGRRKVESKEKDDCKNGNDAPNLRALSGKYLPIVTEPKYPTIGR</sequence>
<feature type="compositionally biased region" description="Polar residues" evidence="5">
    <location>
        <begin position="108"/>
        <end position="125"/>
    </location>
</feature>
<dbReference type="EMBL" id="OU015567">
    <property type="protein sequence ID" value="CAG5113607.1"/>
    <property type="molecule type" value="Genomic_DNA"/>
</dbReference>
<feature type="region of interest" description="Disordered" evidence="5">
    <location>
        <begin position="769"/>
        <end position="799"/>
    </location>
</feature>
<proteinExistence type="inferred from homology"/>
<dbReference type="Gene3D" id="2.30.42.10">
    <property type="match status" value="2"/>
</dbReference>
<reference evidence="7 8" key="1">
    <citation type="submission" date="2021-04" db="EMBL/GenBank/DDBJ databases">
        <authorList>
            <person name="Bliznina A."/>
        </authorList>
    </citation>
    <scope>NUCLEOTIDE SEQUENCE [LARGE SCALE GENOMIC DNA]</scope>
</reference>
<dbReference type="Gene3D" id="3.10.20.90">
    <property type="entry name" value="Phosphatidylinositol 3-kinase Catalytic Subunit, Chain A, domain 1"/>
    <property type="match status" value="1"/>
</dbReference>
<dbReference type="Pfam" id="PF00595">
    <property type="entry name" value="PDZ"/>
    <property type="match status" value="2"/>
</dbReference>
<feature type="domain" description="PDZ" evidence="6">
    <location>
        <begin position="416"/>
        <end position="501"/>
    </location>
</feature>
<name>A0ABN7TBM2_OIKDI</name>
<dbReference type="Pfam" id="PF12053">
    <property type="entry name" value="Par3_HAL_N_term"/>
    <property type="match status" value="1"/>
</dbReference>
<feature type="region of interest" description="Disordered" evidence="5">
    <location>
        <begin position="815"/>
        <end position="834"/>
    </location>
</feature>
<evidence type="ECO:0000256" key="4">
    <source>
        <dbReference type="ARBA" id="ARBA00023306"/>
    </source>
</evidence>
<evidence type="ECO:0000256" key="1">
    <source>
        <dbReference type="ARBA" id="ARBA00005358"/>
    </source>
</evidence>
<evidence type="ECO:0000259" key="6">
    <source>
        <dbReference type="PROSITE" id="PS50106"/>
    </source>
</evidence>
<dbReference type="PANTHER" id="PTHR16484:SF17">
    <property type="entry name" value="BAZOOKA, ISOFORM B"/>
    <property type="match status" value="1"/>
</dbReference>
<protein>
    <submittedName>
        <fullName evidence="7">Oidioi.mRNA.OKI2018_I69.chr2.g7697.t1.cds</fullName>
    </submittedName>
</protein>